<dbReference type="CDD" id="cd00096">
    <property type="entry name" value="Ig"/>
    <property type="match status" value="1"/>
</dbReference>
<comment type="caution">
    <text evidence="4">The sequence shown here is derived from an EMBL/GenBank/DDBJ whole genome shotgun (WGS) entry which is preliminary data.</text>
</comment>
<sequence>ITKFEKVKDVIIYARPGSVARLPCPGMPDVIPGPPEIFFERENLNETLGSPGDSAGNSRFLSSTSGMQIAMVQQSDGGRYFCVVRNDFTKQERTATSAVELKVVTNNDPENALMPSERMEVTWPSGQMSSAERPIQMEVVHNNDILVECVIKNAKISWTKLNRTLKVGTGEGSRIRQVFGNLQIKELQMNDAGIYVCKGQSHFNERDEVLVYYEVIVHQPSDVVLHLTQSINDRSWEISCLAQNLRYEIPMVFVNSTPLIDAVDRMGIPTKTNFYTNPINVTMMSRNNFSGSVQCISRPAMEEAEIYGIGLERGRSKNYYVLPDDERSTGPIVRGPINVTIVEGETAELQCKI</sequence>
<dbReference type="InterPro" id="IPR007110">
    <property type="entry name" value="Ig-like_dom"/>
</dbReference>
<evidence type="ECO:0000313" key="5">
    <source>
        <dbReference type="Proteomes" id="UP001432322"/>
    </source>
</evidence>
<evidence type="ECO:0000313" key="4">
    <source>
        <dbReference type="EMBL" id="GMT35466.1"/>
    </source>
</evidence>
<dbReference type="InterPro" id="IPR036179">
    <property type="entry name" value="Ig-like_dom_sf"/>
</dbReference>
<reference evidence="4" key="1">
    <citation type="submission" date="2023-10" db="EMBL/GenBank/DDBJ databases">
        <title>Genome assembly of Pristionchus species.</title>
        <authorList>
            <person name="Yoshida K."/>
            <person name="Sommer R.J."/>
        </authorList>
    </citation>
    <scope>NUCLEOTIDE SEQUENCE</scope>
    <source>
        <strain evidence="4">RS5133</strain>
    </source>
</reference>
<dbReference type="PROSITE" id="PS50835">
    <property type="entry name" value="IG_LIKE"/>
    <property type="match status" value="1"/>
</dbReference>
<dbReference type="Gene3D" id="2.60.40.10">
    <property type="entry name" value="Immunoglobulins"/>
    <property type="match status" value="2"/>
</dbReference>
<dbReference type="GO" id="GO:0098609">
    <property type="term" value="P:cell-cell adhesion"/>
    <property type="evidence" value="ECO:0007669"/>
    <property type="project" value="TreeGrafter"/>
</dbReference>
<dbReference type="PANTHER" id="PTHR44170">
    <property type="entry name" value="PROTEIN SIDEKICK"/>
    <property type="match status" value="1"/>
</dbReference>
<proteinExistence type="predicted"/>
<dbReference type="PANTHER" id="PTHR44170:SF6">
    <property type="entry name" value="CONTACTIN"/>
    <property type="match status" value="1"/>
</dbReference>
<gene>
    <name evidence="4" type="ORF">PFISCL1PPCAC_26763</name>
</gene>
<accession>A0AAV5WWH7</accession>
<dbReference type="GO" id="GO:0016020">
    <property type="term" value="C:membrane"/>
    <property type="evidence" value="ECO:0007669"/>
    <property type="project" value="UniProtKB-SubCell"/>
</dbReference>
<dbReference type="SMART" id="SM00408">
    <property type="entry name" value="IGc2"/>
    <property type="match status" value="2"/>
</dbReference>
<dbReference type="AlphaFoldDB" id="A0AAV5WWH7"/>
<dbReference type="EMBL" id="BTSY01000007">
    <property type="protein sequence ID" value="GMT35466.1"/>
    <property type="molecule type" value="Genomic_DNA"/>
</dbReference>
<keyword evidence="2" id="KW-1015">Disulfide bond</keyword>
<feature type="non-terminal residue" evidence="4">
    <location>
        <position position="1"/>
    </location>
</feature>
<dbReference type="InterPro" id="IPR003599">
    <property type="entry name" value="Ig_sub"/>
</dbReference>
<dbReference type="Proteomes" id="UP001432322">
    <property type="component" value="Unassembled WGS sequence"/>
</dbReference>
<evidence type="ECO:0000259" key="3">
    <source>
        <dbReference type="PROSITE" id="PS50835"/>
    </source>
</evidence>
<dbReference type="SUPFAM" id="SSF48726">
    <property type="entry name" value="Immunoglobulin"/>
    <property type="match status" value="2"/>
</dbReference>
<feature type="domain" description="Ig-like" evidence="3">
    <location>
        <begin position="1"/>
        <end position="96"/>
    </location>
</feature>
<keyword evidence="5" id="KW-1185">Reference proteome</keyword>
<protein>
    <recommendedName>
        <fullName evidence="3">Ig-like domain-containing protein</fullName>
    </recommendedName>
</protein>
<organism evidence="4 5">
    <name type="scientific">Pristionchus fissidentatus</name>
    <dbReference type="NCBI Taxonomy" id="1538716"/>
    <lineage>
        <taxon>Eukaryota</taxon>
        <taxon>Metazoa</taxon>
        <taxon>Ecdysozoa</taxon>
        <taxon>Nematoda</taxon>
        <taxon>Chromadorea</taxon>
        <taxon>Rhabditida</taxon>
        <taxon>Rhabditina</taxon>
        <taxon>Diplogasteromorpha</taxon>
        <taxon>Diplogasteroidea</taxon>
        <taxon>Neodiplogasteridae</taxon>
        <taxon>Pristionchus</taxon>
    </lineage>
</organism>
<evidence type="ECO:0000256" key="1">
    <source>
        <dbReference type="ARBA" id="ARBA00022737"/>
    </source>
</evidence>
<keyword evidence="1" id="KW-0677">Repeat</keyword>
<dbReference type="InterPro" id="IPR013783">
    <property type="entry name" value="Ig-like_fold"/>
</dbReference>
<feature type="non-terminal residue" evidence="4">
    <location>
        <position position="353"/>
    </location>
</feature>
<dbReference type="SMART" id="SM00409">
    <property type="entry name" value="IG"/>
    <property type="match status" value="2"/>
</dbReference>
<evidence type="ECO:0000256" key="2">
    <source>
        <dbReference type="ARBA" id="ARBA00023157"/>
    </source>
</evidence>
<name>A0AAV5WWH7_9BILA</name>
<dbReference type="InterPro" id="IPR003598">
    <property type="entry name" value="Ig_sub2"/>
</dbReference>